<keyword evidence="2" id="KW-0929">Antimicrobial</keyword>
<evidence type="ECO:0000256" key="5">
    <source>
        <dbReference type="ARBA" id="ARBA00023157"/>
    </source>
</evidence>
<reference evidence="8" key="1">
    <citation type="submission" date="2025-08" db="UniProtKB">
        <authorList>
            <consortium name="RefSeq"/>
        </authorList>
    </citation>
    <scope>IDENTIFICATION</scope>
    <source>
        <tissue evidence="8">Fruit stalk</tissue>
    </source>
</reference>
<dbReference type="Proteomes" id="UP000515121">
    <property type="component" value="Unplaced"/>
</dbReference>
<dbReference type="GeneID" id="111311444"/>
<feature type="signal peptide" evidence="6">
    <location>
        <begin position="1"/>
        <end position="34"/>
    </location>
</feature>
<feature type="chain" id="PRO_5027962564" evidence="6">
    <location>
        <begin position="35"/>
        <end position="85"/>
    </location>
</feature>
<keyword evidence="4" id="KW-0611">Plant defense</keyword>
<proteinExistence type="inferred from homology"/>
<dbReference type="GO" id="GO:0050832">
    <property type="term" value="P:defense response to fungus"/>
    <property type="evidence" value="ECO:0007669"/>
    <property type="project" value="UniProtKB-KW"/>
</dbReference>
<dbReference type="RefSeq" id="XP_022766559.1">
    <property type="nucleotide sequence ID" value="XM_022910824.1"/>
</dbReference>
<dbReference type="KEGG" id="dzi:111311444"/>
<keyword evidence="7" id="KW-1185">Reference proteome</keyword>
<comment type="similarity">
    <text evidence="1">Belongs to the DEFL family.</text>
</comment>
<dbReference type="AlphaFoldDB" id="A0A6P6ANV7"/>
<dbReference type="PANTHER" id="PTHR33830:SF3">
    <property type="entry name" value="DEFENSIN-LIKE PROTEIN 127-RELATED"/>
    <property type="match status" value="1"/>
</dbReference>
<dbReference type="PANTHER" id="PTHR33830">
    <property type="entry name" value="DEFENSIN-LIKE PROTEIN 184-RELATED"/>
    <property type="match status" value="1"/>
</dbReference>
<dbReference type="OrthoDB" id="938475at2759"/>
<evidence type="ECO:0000256" key="4">
    <source>
        <dbReference type="ARBA" id="ARBA00022821"/>
    </source>
</evidence>
<dbReference type="Pfam" id="PF07333">
    <property type="entry name" value="SLR1-BP"/>
    <property type="match status" value="1"/>
</dbReference>
<protein>
    <submittedName>
        <fullName evidence="8">Defensin-like protein 157</fullName>
    </submittedName>
</protein>
<dbReference type="InterPro" id="IPR010851">
    <property type="entry name" value="DEFL"/>
</dbReference>
<accession>A0A6P6ANV7</accession>
<evidence type="ECO:0000313" key="7">
    <source>
        <dbReference type="Proteomes" id="UP000515121"/>
    </source>
</evidence>
<evidence type="ECO:0000256" key="1">
    <source>
        <dbReference type="ARBA" id="ARBA00006722"/>
    </source>
</evidence>
<keyword evidence="3" id="KW-0295">Fungicide</keyword>
<dbReference type="GO" id="GO:0031640">
    <property type="term" value="P:killing of cells of another organism"/>
    <property type="evidence" value="ECO:0007669"/>
    <property type="project" value="UniProtKB-KW"/>
</dbReference>
<evidence type="ECO:0000256" key="3">
    <source>
        <dbReference type="ARBA" id="ARBA00022577"/>
    </source>
</evidence>
<evidence type="ECO:0000256" key="2">
    <source>
        <dbReference type="ARBA" id="ARBA00022529"/>
    </source>
</evidence>
<sequence>MIDRFSKMSKLSCNIFFAILLIFTVALTMHQVHGQEMCHGQIPGNGSCDAGTCNGHCAQSFPGSMGTCVQTYINRYNCHCTWPCS</sequence>
<name>A0A6P6ANV7_DURZI</name>
<keyword evidence="5" id="KW-1015">Disulfide bond</keyword>
<organism evidence="7 8">
    <name type="scientific">Durio zibethinus</name>
    <name type="common">Durian</name>
    <dbReference type="NCBI Taxonomy" id="66656"/>
    <lineage>
        <taxon>Eukaryota</taxon>
        <taxon>Viridiplantae</taxon>
        <taxon>Streptophyta</taxon>
        <taxon>Embryophyta</taxon>
        <taxon>Tracheophyta</taxon>
        <taxon>Spermatophyta</taxon>
        <taxon>Magnoliopsida</taxon>
        <taxon>eudicotyledons</taxon>
        <taxon>Gunneridae</taxon>
        <taxon>Pentapetalae</taxon>
        <taxon>rosids</taxon>
        <taxon>malvids</taxon>
        <taxon>Malvales</taxon>
        <taxon>Malvaceae</taxon>
        <taxon>Helicteroideae</taxon>
        <taxon>Durio</taxon>
    </lineage>
</organism>
<evidence type="ECO:0000256" key="6">
    <source>
        <dbReference type="SAM" id="SignalP"/>
    </source>
</evidence>
<evidence type="ECO:0000313" key="8">
    <source>
        <dbReference type="RefSeq" id="XP_022766559.1"/>
    </source>
</evidence>
<keyword evidence="6" id="KW-0732">Signal</keyword>
<gene>
    <name evidence="8" type="primary">LOC111311444</name>
</gene>